<dbReference type="EMBL" id="CP012898">
    <property type="protein sequence ID" value="ALJ05901.1"/>
    <property type="molecule type" value="Genomic_DNA"/>
</dbReference>
<gene>
    <name evidence="1" type="ORF">APS56_12510</name>
</gene>
<evidence type="ECO:0000313" key="1">
    <source>
        <dbReference type="EMBL" id="ALJ05901.1"/>
    </source>
</evidence>
<name>A0A0P0CIA0_9FLAO</name>
<reference evidence="1 2" key="1">
    <citation type="submission" date="2015-10" db="EMBL/GenBank/DDBJ databases">
        <authorList>
            <person name="Gilbert D.G."/>
        </authorList>
    </citation>
    <scope>NUCLEOTIDE SEQUENCE [LARGE SCALE GENOMIC DNA]</scope>
    <source>
        <strain evidence="2">HZ-22</strain>
    </source>
</reference>
<keyword evidence="2" id="KW-1185">Reference proteome</keyword>
<proteinExistence type="predicted"/>
<evidence type="ECO:0000313" key="2">
    <source>
        <dbReference type="Proteomes" id="UP000057981"/>
    </source>
</evidence>
<dbReference type="KEGG" id="ahz:APS56_12510"/>
<dbReference type="RefSeq" id="WP_054728749.1">
    <property type="nucleotide sequence ID" value="NZ_CP012898.1"/>
</dbReference>
<sequence length="61" mass="7201">MKKTILIFIFTLAYGGIYIKYSKNGPIQNWKIDQIKNNISEYLLHGFIDLVNEKIKLINNR</sequence>
<dbReference type="OrthoDB" id="5522116at2"/>
<accession>A0A0P0CIA0</accession>
<protein>
    <submittedName>
        <fullName evidence="1">Uncharacterized protein</fullName>
    </submittedName>
</protein>
<organism evidence="1 2">
    <name type="scientific">Pseudalgibacter alginicilyticus</name>
    <dbReference type="NCBI Taxonomy" id="1736674"/>
    <lineage>
        <taxon>Bacteria</taxon>
        <taxon>Pseudomonadati</taxon>
        <taxon>Bacteroidota</taxon>
        <taxon>Flavobacteriia</taxon>
        <taxon>Flavobacteriales</taxon>
        <taxon>Flavobacteriaceae</taxon>
        <taxon>Pseudalgibacter</taxon>
    </lineage>
</organism>
<dbReference type="Proteomes" id="UP000057981">
    <property type="component" value="Chromosome"/>
</dbReference>
<dbReference type="STRING" id="1736674.APS56_12510"/>
<dbReference type="AlphaFoldDB" id="A0A0P0CIA0"/>